<evidence type="ECO:0000256" key="1">
    <source>
        <dbReference type="SAM" id="SignalP"/>
    </source>
</evidence>
<dbReference type="Proteomes" id="UP000001947">
    <property type="component" value="Chromosome"/>
</dbReference>
<dbReference type="HOGENOM" id="CLU_2131719_0_0_6"/>
<evidence type="ECO:0000313" key="2">
    <source>
        <dbReference type="EMBL" id="ABD82497.1"/>
    </source>
</evidence>
<keyword evidence="3" id="KW-1185">Reference proteome</keyword>
<dbReference type="OrthoDB" id="6301358at2"/>
<dbReference type="RefSeq" id="WP_011469713.1">
    <property type="nucleotide sequence ID" value="NC_007912.1"/>
</dbReference>
<name>Q21FN2_SACD2</name>
<dbReference type="KEGG" id="sde:Sde_3240"/>
<organism evidence="2 3">
    <name type="scientific">Saccharophagus degradans (strain 2-40 / ATCC 43961 / DSM 17024)</name>
    <dbReference type="NCBI Taxonomy" id="203122"/>
    <lineage>
        <taxon>Bacteria</taxon>
        <taxon>Pseudomonadati</taxon>
        <taxon>Pseudomonadota</taxon>
        <taxon>Gammaproteobacteria</taxon>
        <taxon>Cellvibrionales</taxon>
        <taxon>Cellvibrionaceae</taxon>
        <taxon>Saccharophagus</taxon>
    </lineage>
</organism>
<feature type="signal peptide" evidence="1">
    <location>
        <begin position="1"/>
        <end position="21"/>
    </location>
</feature>
<sequence length="113" mass="11761">MVLLKPVFTVVMLLLSVGASSSSYQGKVKSVFAYSGKVFITVGAGSFDNSNTCTGQTAGLTLWLDPASEYDKVMLSLALTAKVTDKLVWVAGGSCSSGPFGQAERLSSIDLKG</sequence>
<reference evidence="2 3" key="1">
    <citation type="journal article" date="2008" name="PLoS Genet.">
        <title>Complete genome sequence of the complex carbohydrate-degrading marine bacterium, Saccharophagus degradans strain 2-40 T.</title>
        <authorList>
            <person name="Weiner R.M."/>
            <person name="Taylor L.E.II."/>
            <person name="Henrissat B."/>
            <person name="Hauser L."/>
            <person name="Land M."/>
            <person name="Coutinho P.M."/>
            <person name="Rancurel C."/>
            <person name="Saunders E.H."/>
            <person name="Longmire A.G."/>
            <person name="Zhang H."/>
            <person name="Bayer E.A."/>
            <person name="Gilbert H.J."/>
            <person name="Larimer F."/>
            <person name="Zhulin I.B."/>
            <person name="Ekborg N.A."/>
            <person name="Lamed R."/>
            <person name="Richardson P.M."/>
            <person name="Borovok I."/>
            <person name="Hutcheson S."/>
        </authorList>
    </citation>
    <scope>NUCLEOTIDE SEQUENCE [LARGE SCALE GENOMIC DNA]</scope>
    <source>
        <strain evidence="3">2-40 / ATCC 43961 / DSM 17024</strain>
    </source>
</reference>
<feature type="chain" id="PRO_5004200408" evidence="1">
    <location>
        <begin position="22"/>
        <end position="113"/>
    </location>
</feature>
<evidence type="ECO:0000313" key="3">
    <source>
        <dbReference type="Proteomes" id="UP000001947"/>
    </source>
</evidence>
<keyword evidence="1" id="KW-0732">Signal</keyword>
<dbReference type="AlphaFoldDB" id="Q21FN2"/>
<proteinExistence type="predicted"/>
<dbReference type="GeneID" id="98614862"/>
<gene>
    <name evidence="2" type="ordered locus">Sde_3240</name>
</gene>
<protein>
    <submittedName>
        <fullName evidence="2">Uncharacterized protein</fullName>
    </submittedName>
</protein>
<dbReference type="EMBL" id="CP000282">
    <property type="protein sequence ID" value="ABD82497.1"/>
    <property type="molecule type" value="Genomic_DNA"/>
</dbReference>
<accession>Q21FN2</accession>